<dbReference type="InParanoid" id="C5LCN2"/>
<dbReference type="Proteomes" id="UP000007800">
    <property type="component" value="Unassembled WGS sequence"/>
</dbReference>
<reference evidence="2 3" key="1">
    <citation type="submission" date="2008-07" db="EMBL/GenBank/DDBJ databases">
        <authorList>
            <person name="El-Sayed N."/>
            <person name="Caler E."/>
            <person name="Inman J."/>
            <person name="Amedeo P."/>
            <person name="Hass B."/>
            <person name="Wortman J."/>
        </authorList>
    </citation>
    <scope>NUCLEOTIDE SEQUENCE [LARGE SCALE GENOMIC DNA]</scope>
    <source>
        <strain evidence="3">ATCC 50983 / TXsc</strain>
    </source>
</reference>
<keyword evidence="3" id="KW-1185">Reference proteome</keyword>
<dbReference type="Gene3D" id="1.25.40.20">
    <property type="entry name" value="Ankyrin repeat-containing domain"/>
    <property type="match status" value="1"/>
</dbReference>
<dbReference type="EMBL" id="GG680918">
    <property type="protein sequence ID" value="EER05715.1"/>
    <property type="molecule type" value="Genomic_DNA"/>
</dbReference>
<feature type="non-terminal residue" evidence="2">
    <location>
        <position position="73"/>
    </location>
</feature>
<dbReference type="GeneID" id="9042918"/>
<evidence type="ECO:0000256" key="1">
    <source>
        <dbReference type="PROSITE-ProRule" id="PRU00023"/>
    </source>
</evidence>
<proteinExistence type="predicted"/>
<feature type="repeat" description="ANK" evidence="1">
    <location>
        <begin position="53"/>
        <end position="73"/>
    </location>
</feature>
<dbReference type="InterPro" id="IPR002110">
    <property type="entry name" value="Ankyrin_rpt"/>
</dbReference>
<dbReference type="SUPFAM" id="SSF48403">
    <property type="entry name" value="Ankyrin repeat"/>
    <property type="match status" value="1"/>
</dbReference>
<gene>
    <name evidence="2" type="ORF">Pmar_PMAR011761</name>
</gene>
<dbReference type="InterPro" id="IPR036770">
    <property type="entry name" value="Ankyrin_rpt-contain_sf"/>
</dbReference>
<dbReference type="AlphaFoldDB" id="C5LCN2"/>
<feature type="non-terminal residue" evidence="2">
    <location>
        <position position="1"/>
    </location>
</feature>
<sequence>NLETNDDDHHHHYSCTPIQLAVTARDAEYGVNVLQALLSIAGCRDRAVMPTNDGYTPLQLATLRKNSKMVELL</sequence>
<dbReference type="RefSeq" id="XP_002773899.1">
    <property type="nucleotide sequence ID" value="XM_002773853.1"/>
</dbReference>
<evidence type="ECO:0000313" key="3">
    <source>
        <dbReference type="Proteomes" id="UP000007800"/>
    </source>
</evidence>
<accession>C5LCN2</accession>
<keyword evidence="1" id="KW-0040">ANK repeat</keyword>
<organism evidence="3">
    <name type="scientific">Perkinsus marinus (strain ATCC 50983 / TXsc)</name>
    <dbReference type="NCBI Taxonomy" id="423536"/>
    <lineage>
        <taxon>Eukaryota</taxon>
        <taxon>Sar</taxon>
        <taxon>Alveolata</taxon>
        <taxon>Perkinsozoa</taxon>
        <taxon>Perkinsea</taxon>
        <taxon>Perkinsida</taxon>
        <taxon>Perkinsidae</taxon>
        <taxon>Perkinsus</taxon>
    </lineage>
</organism>
<dbReference type="PROSITE" id="PS50297">
    <property type="entry name" value="ANK_REP_REGION"/>
    <property type="match status" value="1"/>
</dbReference>
<dbReference type="PROSITE" id="PS50088">
    <property type="entry name" value="ANK_REPEAT"/>
    <property type="match status" value="1"/>
</dbReference>
<name>C5LCN2_PERM5</name>
<dbReference type="Pfam" id="PF00023">
    <property type="entry name" value="Ank"/>
    <property type="match status" value="1"/>
</dbReference>
<evidence type="ECO:0000313" key="2">
    <source>
        <dbReference type="EMBL" id="EER05715.1"/>
    </source>
</evidence>
<protein>
    <submittedName>
        <fullName evidence="2">Uncharacterized protein</fullName>
    </submittedName>
</protein>